<feature type="domain" description="Phosphoadenosine phosphosulphate reductase" evidence="13">
    <location>
        <begin position="211"/>
        <end position="284"/>
    </location>
</feature>
<evidence type="ECO:0000256" key="6">
    <source>
        <dbReference type="ARBA" id="ARBA00022695"/>
    </source>
</evidence>
<dbReference type="Gene3D" id="3.40.50.620">
    <property type="entry name" value="HUPs"/>
    <property type="match status" value="1"/>
</dbReference>
<evidence type="ECO:0000256" key="1">
    <source>
        <dbReference type="ARBA" id="ARBA00004726"/>
    </source>
</evidence>
<evidence type="ECO:0000256" key="8">
    <source>
        <dbReference type="ARBA" id="ARBA00022827"/>
    </source>
</evidence>
<dbReference type="EMBL" id="MBFU01000566">
    <property type="protein sequence ID" value="PVZ98290.1"/>
    <property type="molecule type" value="Genomic_DNA"/>
</dbReference>
<keyword evidence="15" id="KW-1185">Reference proteome</keyword>
<dbReference type="SUPFAM" id="SSF52402">
    <property type="entry name" value="Adenine nucleotide alpha hydrolases-like"/>
    <property type="match status" value="1"/>
</dbReference>
<evidence type="ECO:0000313" key="14">
    <source>
        <dbReference type="EMBL" id="PVZ98290.1"/>
    </source>
</evidence>
<keyword evidence="5" id="KW-0808">Transferase</keyword>
<accession>A0A2U1IZQ4</accession>
<gene>
    <name evidence="14" type="ORF">BB558_005718</name>
</gene>
<evidence type="ECO:0000256" key="11">
    <source>
        <dbReference type="ARBA" id="ARBA00031871"/>
    </source>
</evidence>
<keyword evidence="8" id="KW-0274">FAD</keyword>
<dbReference type="PANTHER" id="PTHR23293:SF9">
    <property type="entry name" value="FAD SYNTHASE"/>
    <property type="match status" value="1"/>
</dbReference>
<comment type="pathway">
    <text evidence="1">Cofactor biosynthesis; FAD biosynthesis; FAD from FMN: step 1/1.</text>
</comment>
<evidence type="ECO:0000259" key="13">
    <source>
        <dbReference type="Pfam" id="PF01507"/>
    </source>
</evidence>
<evidence type="ECO:0000256" key="2">
    <source>
        <dbReference type="ARBA" id="ARBA00012393"/>
    </source>
</evidence>
<dbReference type="Pfam" id="PF01507">
    <property type="entry name" value="PAPS_reduct"/>
    <property type="match status" value="1"/>
</dbReference>
<reference evidence="14 15" key="1">
    <citation type="journal article" date="2018" name="MBio">
        <title>Comparative Genomics Reveals the Core Gene Toolbox for the Fungus-Insect Symbiosis.</title>
        <authorList>
            <person name="Wang Y."/>
            <person name="Stata M."/>
            <person name="Wang W."/>
            <person name="Stajich J.E."/>
            <person name="White M.M."/>
            <person name="Moncalvo J.M."/>
        </authorList>
    </citation>
    <scope>NUCLEOTIDE SEQUENCE [LARGE SCALE GENOMIC DNA]</scope>
    <source>
        <strain evidence="14 15">AUS-126-30</strain>
    </source>
</reference>
<dbReference type="Proteomes" id="UP000245591">
    <property type="component" value="Unassembled WGS sequence"/>
</dbReference>
<evidence type="ECO:0000256" key="10">
    <source>
        <dbReference type="ARBA" id="ARBA00031145"/>
    </source>
</evidence>
<dbReference type="AlphaFoldDB" id="A0A2U1IZQ4"/>
<keyword evidence="6" id="KW-0548">Nucleotidyltransferase</keyword>
<dbReference type="GO" id="GO:0003919">
    <property type="term" value="F:FMN adenylyltransferase activity"/>
    <property type="evidence" value="ECO:0007669"/>
    <property type="project" value="UniProtKB-EC"/>
</dbReference>
<evidence type="ECO:0000256" key="7">
    <source>
        <dbReference type="ARBA" id="ARBA00022741"/>
    </source>
</evidence>
<evidence type="ECO:0000256" key="3">
    <source>
        <dbReference type="ARBA" id="ARBA00022630"/>
    </source>
</evidence>
<protein>
    <recommendedName>
        <fullName evidence="2">FAD synthase</fullName>
        <ecNumber evidence="2">2.7.7.2</ecNumber>
    </recommendedName>
    <alternativeName>
        <fullName evidence="10">FAD pyrophosphorylase</fullName>
    </alternativeName>
    <alternativeName>
        <fullName evidence="11">FMN adenylyltransferase</fullName>
    </alternativeName>
</protein>
<keyword evidence="7" id="KW-0547">Nucleotide-binding</keyword>
<comment type="caution">
    <text evidence="14">The sequence shown here is derived from an EMBL/GenBank/DDBJ whole genome shotgun (WGS) entry which is preliminary data.</text>
</comment>
<comment type="catalytic activity">
    <reaction evidence="12">
        <text>FMN + ATP + H(+) = FAD + diphosphate</text>
        <dbReference type="Rhea" id="RHEA:17237"/>
        <dbReference type="ChEBI" id="CHEBI:15378"/>
        <dbReference type="ChEBI" id="CHEBI:30616"/>
        <dbReference type="ChEBI" id="CHEBI:33019"/>
        <dbReference type="ChEBI" id="CHEBI:57692"/>
        <dbReference type="ChEBI" id="CHEBI:58210"/>
        <dbReference type="EC" id="2.7.7.2"/>
    </reaction>
</comment>
<dbReference type="InterPro" id="IPR002500">
    <property type="entry name" value="PAPS_reduct_dom"/>
</dbReference>
<dbReference type="EC" id="2.7.7.2" evidence="2"/>
<evidence type="ECO:0000256" key="12">
    <source>
        <dbReference type="ARBA" id="ARBA00049494"/>
    </source>
</evidence>
<sequence>MLMAVIYAKKLSKLDAEKSKAVSDENLRLTTDCETECCKNNTFKKCFISDKYMTNFNKGGHIEDSNRIDDKLGSEVKYSILSNEDGVNAKNIKELSEIEKKERFIEYLDEINKALWKLELEDFDYDMINLTFCKTLGTTMDNYIGGKYKEYLKEVFSEGKVINAVYIRDCKNFKEAEDYIDQVRIDYDLELDIIENGMKEALVDYKERHPNCEAFYIGTRRDDPHGKYSDFFKMTDPGWPDFMRICPVLNYTYGDIWEFIRETKIPYCSLYDEGYTSLGDIGHTVANPSLAKDGVYQPAWKLTDSVLERNGRS</sequence>
<evidence type="ECO:0000256" key="9">
    <source>
        <dbReference type="ARBA" id="ARBA00022840"/>
    </source>
</evidence>
<organism evidence="14 15">
    <name type="scientific">Smittium angustum</name>
    <dbReference type="NCBI Taxonomy" id="133377"/>
    <lineage>
        <taxon>Eukaryota</taxon>
        <taxon>Fungi</taxon>
        <taxon>Fungi incertae sedis</taxon>
        <taxon>Zoopagomycota</taxon>
        <taxon>Kickxellomycotina</taxon>
        <taxon>Harpellomycetes</taxon>
        <taxon>Harpellales</taxon>
        <taxon>Legeriomycetaceae</taxon>
        <taxon>Smittium</taxon>
    </lineage>
</organism>
<dbReference type="GO" id="GO:0005524">
    <property type="term" value="F:ATP binding"/>
    <property type="evidence" value="ECO:0007669"/>
    <property type="project" value="UniProtKB-KW"/>
</dbReference>
<keyword evidence="9" id="KW-0067">ATP-binding</keyword>
<dbReference type="PANTHER" id="PTHR23293">
    <property type="entry name" value="FAD SYNTHETASE-RELATED FMN ADENYLYLTRANSFERASE"/>
    <property type="match status" value="1"/>
</dbReference>
<evidence type="ECO:0000256" key="4">
    <source>
        <dbReference type="ARBA" id="ARBA00022643"/>
    </source>
</evidence>
<keyword evidence="3" id="KW-0285">Flavoprotein</keyword>
<keyword evidence="4" id="KW-0288">FMN</keyword>
<dbReference type="InterPro" id="IPR014729">
    <property type="entry name" value="Rossmann-like_a/b/a_fold"/>
</dbReference>
<dbReference type="GO" id="GO:0006747">
    <property type="term" value="P:FAD biosynthetic process"/>
    <property type="evidence" value="ECO:0007669"/>
    <property type="project" value="TreeGrafter"/>
</dbReference>
<evidence type="ECO:0000313" key="15">
    <source>
        <dbReference type="Proteomes" id="UP000245591"/>
    </source>
</evidence>
<proteinExistence type="predicted"/>
<evidence type="ECO:0000256" key="5">
    <source>
        <dbReference type="ARBA" id="ARBA00022679"/>
    </source>
</evidence>
<name>A0A2U1IZQ4_SMIAN</name>